<keyword evidence="3" id="KW-1185">Reference proteome</keyword>
<feature type="compositionally biased region" description="Basic and acidic residues" evidence="1">
    <location>
        <begin position="1"/>
        <end position="12"/>
    </location>
</feature>
<dbReference type="RefSeq" id="WP_184242188.1">
    <property type="nucleotide sequence ID" value="NZ_JACHNA010000001.1"/>
</dbReference>
<dbReference type="Gene3D" id="3.40.50.150">
    <property type="entry name" value="Vaccinia Virus protein VP39"/>
    <property type="match status" value="1"/>
</dbReference>
<organism evidence="2 3">
    <name type="scientific">Micrococcus cohnii</name>
    <dbReference type="NCBI Taxonomy" id="993416"/>
    <lineage>
        <taxon>Bacteria</taxon>
        <taxon>Bacillati</taxon>
        <taxon>Actinomycetota</taxon>
        <taxon>Actinomycetes</taxon>
        <taxon>Micrococcales</taxon>
        <taxon>Micrococcaceae</taxon>
        <taxon>Micrococcus</taxon>
    </lineage>
</organism>
<evidence type="ECO:0000313" key="2">
    <source>
        <dbReference type="EMBL" id="MBB4736530.1"/>
    </source>
</evidence>
<dbReference type="InterPro" id="IPR029063">
    <property type="entry name" value="SAM-dependent_MTases_sf"/>
</dbReference>
<reference evidence="2 3" key="1">
    <citation type="submission" date="2020-08" db="EMBL/GenBank/DDBJ databases">
        <title>Sequencing the genomes of 1000 actinobacteria strains.</title>
        <authorList>
            <person name="Klenk H.-P."/>
        </authorList>
    </citation>
    <scope>NUCLEOTIDE SEQUENCE [LARGE SCALE GENOMIC DNA]</scope>
    <source>
        <strain evidence="2 3">DSM 23974</strain>
    </source>
</reference>
<feature type="region of interest" description="Disordered" evidence="1">
    <location>
        <begin position="1"/>
        <end position="29"/>
    </location>
</feature>
<gene>
    <name evidence="2" type="ORF">HDA30_002038</name>
</gene>
<dbReference type="Proteomes" id="UP000540191">
    <property type="component" value="Unassembled WGS sequence"/>
</dbReference>
<dbReference type="SUPFAM" id="SSF53335">
    <property type="entry name" value="S-adenosyl-L-methionine-dependent methyltransferases"/>
    <property type="match status" value="1"/>
</dbReference>
<accession>A0A7W7M4C0</accession>
<comment type="caution">
    <text evidence="2">The sequence shown here is derived from an EMBL/GenBank/DDBJ whole genome shotgun (WGS) entry which is preliminary data.</text>
</comment>
<evidence type="ECO:0000313" key="3">
    <source>
        <dbReference type="Proteomes" id="UP000540191"/>
    </source>
</evidence>
<evidence type="ECO:0000256" key="1">
    <source>
        <dbReference type="SAM" id="MobiDB-lite"/>
    </source>
</evidence>
<dbReference type="AlphaFoldDB" id="A0A7W7M4C0"/>
<sequence>MVQKARRLDVTRAARRRGPQGHVTRGTTAAHRMRRVDRWLLDVHGPRLRAAEGPDGTAACPLVIDLGFGARPTTAVELHTRVRSVAPGAQTLGLEIDPERVAHARQSAPAAAGLDWAVGGFEVPAPRSPTVIRAFNVLRQYREEDVATVWAMLSSRLAPGGVVVEGTCSENGRRAAWVQLDAGGPVSLTIAVHFGDVDHPSDVAARLPKALIHRNVPGERVHEFLSAADSAWALHGPLAAYGKRQRWIAMAQSLKDAGWPVLGRVHQWRRGELSVAWSAVAPGAGSSADQRR</sequence>
<evidence type="ECO:0008006" key="4">
    <source>
        <dbReference type="Google" id="ProtNLM"/>
    </source>
</evidence>
<protein>
    <recommendedName>
        <fullName evidence="4">Class I SAM-dependent methyltransferase</fullName>
    </recommendedName>
</protein>
<dbReference type="EMBL" id="JACHNA010000001">
    <property type="protein sequence ID" value="MBB4736530.1"/>
    <property type="molecule type" value="Genomic_DNA"/>
</dbReference>
<name>A0A7W7M4C0_9MICC</name>
<proteinExistence type="predicted"/>